<reference evidence="2" key="1">
    <citation type="journal article" date="2010" name="Environ. Microbiol.">
        <title>Metagenomic analyses of novel viruses and plasmids from a cultured environmental sample of hyperthermophilic neutrophiles.</title>
        <authorList>
            <person name="Garrett R.A."/>
            <person name="Prangishvili D."/>
            <person name="Shah S.A."/>
            <person name="Reuter M."/>
            <person name="Stetter K.O."/>
            <person name="Peng X."/>
        </authorList>
    </citation>
    <scope>NUCLEOTIDE SEQUENCE</scope>
    <source>
        <plasmid evidence="2">hyperthermophilic archaeal plasmid 1</plasmid>
    </source>
</reference>
<sequence length="582" mass="63398">MYKRIVSLVLVLLVLASVLSVVQPVKAEPTINAVVPAVVMLDWYTYQTGAGSEWVNFTVTLGQKMSLTFTLIPNSAVGKLLIDSKDYTSLASGKITLDAGTHTIAINFTYSAATSGDIYINLNYNLTFPWTIKLDDSGYPYTSFTFKHGVSLGPYPGATGVPPFGYYAQIDFKGNNVVYVTADKGAWKGSGTKAIGDFGISLADNVALTVGFQATPVSKSLIRVVDNFGTAVNKLPNEFTRILVGSQLTVQPLVSNLTIIHLVNNTAVNGFTFDKPTLYKWGVIAYRLYSKDYVYPIINVTMGQVTPKKLNVAYQLVTPEQVPFTVKLRGDLTKVGMYPLDFIVGGVTVGTLTNTEKVYIDGTVSTIGTYTVTETSDTYNVTISYNVVVNGLTHPYVDKVYTFETVSISTDKVYLTITATKPFLLHSTRKVLRITGSSVGDINIGANNDIYFAGVTTSDTYTVKLATQLLVKNLYEGKPVSAKVTVYDTKGNVIAQASGEQVTFDLEPLVTYVVQGDNGAEKQSKTLYLSDDMEVDFTYSTAPAFTIPMDYVYLAFLAIIAFAILYLVYKLRKGGITVEIQA</sequence>
<keyword evidence="1" id="KW-1133">Transmembrane helix</keyword>
<organism evidence="2">
    <name type="scientific">archaeon enrichment culture clone 1(2010)</name>
    <dbReference type="NCBI Taxonomy" id="795325"/>
    <lineage>
        <taxon>Archaea</taxon>
        <taxon>environmental samples</taxon>
    </lineage>
</organism>
<dbReference type="EMBL" id="GU722198">
    <property type="protein sequence ID" value="ADJ54291.1"/>
    <property type="molecule type" value="Genomic_DNA"/>
</dbReference>
<keyword evidence="2" id="KW-0614">Plasmid</keyword>
<feature type="transmembrane region" description="Helical" evidence="1">
    <location>
        <begin position="551"/>
        <end position="569"/>
    </location>
</feature>
<evidence type="ECO:0000313" key="2">
    <source>
        <dbReference type="EMBL" id="ADJ54291.1"/>
    </source>
</evidence>
<proteinExistence type="predicted"/>
<name>D9CGD7_9ARCH</name>
<dbReference type="AlphaFoldDB" id="D9CGD7"/>
<accession>D9CGD7</accession>
<gene>
    <name evidence="2" type="ORF">pHA1_gp13</name>
</gene>
<evidence type="ECO:0000256" key="1">
    <source>
        <dbReference type="SAM" id="Phobius"/>
    </source>
</evidence>
<keyword evidence="1" id="KW-0812">Transmembrane</keyword>
<keyword evidence="1" id="KW-0472">Membrane</keyword>
<geneLocation type="plasmid" evidence="2">
    <name>hyperthermophilic archaeal plasmid 1</name>
</geneLocation>
<protein>
    <submittedName>
        <fullName evidence="2">Uncharacterized protein</fullName>
    </submittedName>
</protein>